<dbReference type="EMBL" id="JAACXV010011057">
    <property type="protein sequence ID" value="KAF7275209.1"/>
    <property type="molecule type" value="Genomic_DNA"/>
</dbReference>
<evidence type="ECO:0000313" key="2">
    <source>
        <dbReference type="Proteomes" id="UP000625711"/>
    </source>
</evidence>
<dbReference type="Proteomes" id="UP000625711">
    <property type="component" value="Unassembled WGS sequence"/>
</dbReference>
<protein>
    <submittedName>
        <fullName evidence="1">Uncharacterized protein</fullName>
    </submittedName>
</protein>
<gene>
    <name evidence="1" type="ORF">GWI33_012081</name>
</gene>
<evidence type="ECO:0000313" key="1">
    <source>
        <dbReference type="EMBL" id="KAF7275209.1"/>
    </source>
</evidence>
<name>A0A834I8W2_RHYFE</name>
<dbReference type="AlphaFoldDB" id="A0A834I8W2"/>
<organism evidence="1 2">
    <name type="scientific">Rhynchophorus ferrugineus</name>
    <name type="common">Red palm weevil</name>
    <name type="synonym">Curculio ferrugineus</name>
    <dbReference type="NCBI Taxonomy" id="354439"/>
    <lineage>
        <taxon>Eukaryota</taxon>
        <taxon>Metazoa</taxon>
        <taxon>Ecdysozoa</taxon>
        <taxon>Arthropoda</taxon>
        <taxon>Hexapoda</taxon>
        <taxon>Insecta</taxon>
        <taxon>Pterygota</taxon>
        <taxon>Neoptera</taxon>
        <taxon>Endopterygota</taxon>
        <taxon>Coleoptera</taxon>
        <taxon>Polyphaga</taxon>
        <taxon>Cucujiformia</taxon>
        <taxon>Curculionidae</taxon>
        <taxon>Dryophthorinae</taxon>
        <taxon>Rhynchophorus</taxon>
    </lineage>
</organism>
<comment type="caution">
    <text evidence="1">The sequence shown here is derived from an EMBL/GenBank/DDBJ whole genome shotgun (WGS) entry which is preliminary data.</text>
</comment>
<keyword evidence="2" id="KW-1185">Reference proteome</keyword>
<accession>A0A834I8W2</accession>
<reference evidence="1" key="1">
    <citation type="submission" date="2020-08" db="EMBL/GenBank/DDBJ databases">
        <title>Genome sequencing and assembly of the red palm weevil Rhynchophorus ferrugineus.</title>
        <authorList>
            <person name="Dias G.B."/>
            <person name="Bergman C.M."/>
            <person name="Manee M."/>
        </authorList>
    </citation>
    <scope>NUCLEOTIDE SEQUENCE</scope>
    <source>
        <strain evidence="1">AA-2017</strain>
        <tissue evidence="1">Whole larva</tissue>
    </source>
</reference>
<sequence>MTNERLLAGLVTIRKGIKVLSTRLKQEIDEFDRGLGVEYLILRYDLVKLQLKEFNVIHFEKNAEKLIRYSSCSANQQLKRTISHRILKDRKPKFQWYQRQNMVRYCIDWILQTLLMTAIRH</sequence>
<proteinExistence type="predicted"/>